<dbReference type="GO" id="GO:0002181">
    <property type="term" value="P:cytoplasmic translation"/>
    <property type="evidence" value="ECO:0007669"/>
    <property type="project" value="TreeGrafter"/>
</dbReference>
<dbReference type="PANTHER" id="PTHR11593">
    <property type="entry name" value="60S RIBOSOMAL PROTEIN L17"/>
    <property type="match status" value="1"/>
</dbReference>
<dbReference type="Proteomes" id="UP001374584">
    <property type="component" value="Unassembled WGS sequence"/>
</dbReference>
<proteinExistence type="predicted"/>
<keyword evidence="3" id="KW-1185">Reference proteome</keyword>
<dbReference type="GO" id="GO:0003735">
    <property type="term" value="F:structural constituent of ribosome"/>
    <property type="evidence" value="ECO:0007669"/>
    <property type="project" value="InterPro"/>
</dbReference>
<dbReference type="EMBL" id="JAYMYR010000011">
    <property type="protein sequence ID" value="KAK7333826.1"/>
    <property type="molecule type" value="Genomic_DNA"/>
</dbReference>
<evidence type="ECO:0000313" key="3">
    <source>
        <dbReference type="Proteomes" id="UP001374584"/>
    </source>
</evidence>
<dbReference type="Gene3D" id="3.90.470.10">
    <property type="entry name" value="Ribosomal protein L22/L17"/>
    <property type="match status" value="1"/>
</dbReference>
<comment type="caution">
    <text evidence="2">The sequence shown here is derived from an EMBL/GenBank/DDBJ whole genome shotgun (WGS) entry which is preliminary data.</text>
</comment>
<evidence type="ECO:0000313" key="2">
    <source>
        <dbReference type="EMBL" id="KAK7333826.1"/>
    </source>
</evidence>
<name>A0AAN9LDH8_PHACN</name>
<evidence type="ECO:0000256" key="1">
    <source>
        <dbReference type="SAM" id="MobiDB-lite"/>
    </source>
</evidence>
<sequence>MVQHLTYHKCHSYAQNPTSIGSLRLLVEVSLVKARRYLEDVLAHKHAILFRRFCRGDGRTTQAKSRHSNGQGSQSSTKAKTPNIPSPLKNQSLYVIPVPHRIDIVRKGRTR</sequence>
<dbReference type="PANTHER" id="PTHR11593:SF47">
    <property type="entry name" value="LARGE RIBOSOMAL SUBUNIT PROTEIN UL22Y"/>
    <property type="match status" value="1"/>
</dbReference>
<gene>
    <name evidence="2" type="ORF">VNO80_30605</name>
</gene>
<feature type="region of interest" description="Disordered" evidence="1">
    <location>
        <begin position="58"/>
        <end position="90"/>
    </location>
</feature>
<dbReference type="AlphaFoldDB" id="A0AAN9LDH8"/>
<dbReference type="InterPro" id="IPR036394">
    <property type="entry name" value="Ribosomal_uL22_sf"/>
</dbReference>
<organism evidence="2 3">
    <name type="scientific">Phaseolus coccineus</name>
    <name type="common">Scarlet runner bean</name>
    <name type="synonym">Phaseolus multiflorus</name>
    <dbReference type="NCBI Taxonomy" id="3886"/>
    <lineage>
        <taxon>Eukaryota</taxon>
        <taxon>Viridiplantae</taxon>
        <taxon>Streptophyta</taxon>
        <taxon>Embryophyta</taxon>
        <taxon>Tracheophyta</taxon>
        <taxon>Spermatophyta</taxon>
        <taxon>Magnoliopsida</taxon>
        <taxon>eudicotyledons</taxon>
        <taxon>Gunneridae</taxon>
        <taxon>Pentapetalae</taxon>
        <taxon>rosids</taxon>
        <taxon>fabids</taxon>
        <taxon>Fabales</taxon>
        <taxon>Fabaceae</taxon>
        <taxon>Papilionoideae</taxon>
        <taxon>50 kb inversion clade</taxon>
        <taxon>NPAAA clade</taxon>
        <taxon>indigoferoid/millettioid clade</taxon>
        <taxon>Phaseoleae</taxon>
        <taxon>Phaseolus</taxon>
    </lineage>
</organism>
<protein>
    <submittedName>
        <fullName evidence="2">Uncharacterized protein</fullName>
    </submittedName>
</protein>
<feature type="compositionally biased region" description="Polar residues" evidence="1">
    <location>
        <begin position="59"/>
        <end position="80"/>
    </location>
</feature>
<reference evidence="2 3" key="1">
    <citation type="submission" date="2024-01" db="EMBL/GenBank/DDBJ databases">
        <title>The genomes of 5 underutilized Papilionoideae crops provide insights into root nodulation and disease resistanc.</title>
        <authorList>
            <person name="Jiang F."/>
        </authorList>
    </citation>
    <scope>NUCLEOTIDE SEQUENCE [LARGE SCALE GENOMIC DNA]</scope>
    <source>
        <strain evidence="2">JINMINGXINNONG_FW02</strain>
        <tissue evidence="2">Leaves</tissue>
    </source>
</reference>
<accession>A0AAN9LDH8</accession>
<dbReference type="InterPro" id="IPR005721">
    <property type="entry name" value="Ribosomal_uL22_euk/arc"/>
</dbReference>
<dbReference type="GO" id="GO:0022625">
    <property type="term" value="C:cytosolic large ribosomal subunit"/>
    <property type="evidence" value="ECO:0007669"/>
    <property type="project" value="TreeGrafter"/>
</dbReference>